<name>A0A9J7BIA7_9BACT</name>
<protein>
    <submittedName>
        <fullName evidence="1">Uncharacterized protein</fullName>
    </submittedName>
</protein>
<gene>
    <name evidence="1" type="ORF">MOP44_18360</name>
</gene>
<dbReference type="KEGG" id="orp:MOP44_18360"/>
<dbReference type="RefSeq" id="WP_260791712.1">
    <property type="nucleotide sequence ID" value="NZ_CP093313.1"/>
</dbReference>
<evidence type="ECO:0000313" key="1">
    <source>
        <dbReference type="EMBL" id="UWZ82528.1"/>
    </source>
</evidence>
<accession>A0A9J7BIA7</accession>
<dbReference type="AlphaFoldDB" id="A0A9J7BIA7"/>
<proteinExistence type="predicted"/>
<reference evidence="1" key="1">
    <citation type="submission" date="2021-04" db="EMBL/GenBank/DDBJ databases">
        <title>Phylogenetic analysis of Acidobacteriaceae.</title>
        <authorList>
            <person name="Qiu L."/>
            <person name="Zhang Q."/>
        </authorList>
    </citation>
    <scope>NUCLEOTIDE SEQUENCE</scope>
    <source>
        <strain evidence="1">DSM 25168</strain>
    </source>
</reference>
<organism evidence="1 2">
    <name type="scientific">Occallatibacter riparius</name>
    <dbReference type="NCBI Taxonomy" id="1002689"/>
    <lineage>
        <taxon>Bacteria</taxon>
        <taxon>Pseudomonadati</taxon>
        <taxon>Acidobacteriota</taxon>
        <taxon>Terriglobia</taxon>
        <taxon>Terriglobales</taxon>
        <taxon>Acidobacteriaceae</taxon>
        <taxon>Occallatibacter</taxon>
    </lineage>
</organism>
<dbReference type="Proteomes" id="UP001059380">
    <property type="component" value="Chromosome"/>
</dbReference>
<keyword evidence="2" id="KW-1185">Reference proteome</keyword>
<dbReference type="EMBL" id="CP093313">
    <property type="protein sequence ID" value="UWZ82528.1"/>
    <property type="molecule type" value="Genomic_DNA"/>
</dbReference>
<sequence length="129" mass="13967">MLRRNLANSTIPWALEMKAVSQVEPSRLVCSLTGAILGCGGWVLSRGASDTGMVNMLFEFERNACVDIYSVLIGAGIELSQYGHLRFTELCQCTRNQGRECGAEIASVDLEVQTFPAEVPVRLSGNQAA</sequence>
<evidence type="ECO:0000313" key="2">
    <source>
        <dbReference type="Proteomes" id="UP001059380"/>
    </source>
</evidence>